<feature type="domain" description="SnoaL-like" evidence="1">
    <location>
        <begin position="15"/>
        <end position="119"/>
    </location>
</feature>
<dbReference type="Proteomes" id="UP000252107">
    <property type="component" value="Unassembled WGS sequence"/>
</dbReference>
<accession>A0A367QT12</accession>
<dbReference type="AlphaFoldDB" id="A0A367QT12"/>
<evidence type="ECO:0000259" key="1">
    <source>
        <dbReference type="Pfam" id="PF12680"/>
    </source>
</evidence>
<gene>
    <name evidence="2" type="ORF">A6770_25950</name>
</gene>
<dbReference type="InterPro" id="IPR032710">
    <property type="entry name" value="NTF2-like_dom_sf"/>
</dbReference>
<proteinExistence type="predicted"/>
<protein>
    <recommendedName>
        <fullName evidence="1">SnoaL-like domain-containing protein</fullName>
    </recommendedName>
</protein>
<dbReference type="EMBL" id="LXQD01000305">
    <property type="protein sequence ID" value="RCJ27255.1"/>
    <property type="molecule type" value="Genomic_DNA"/>
</dbReference>
<name>A0A367QT12_9NOSO</name>
<dbReference type="Gene3D" id="3.10.450.50">
    <property type="match status" value="1"/>
</dbReference>
<sequence>METTTINTAQQAFDYLARGWATGNFQPYIDMLSDDVSFWLPVGTQRDQSFSYEGKEQIIARLRTRQAAGDRLIFSPADRITSNDTTITFEFESQGTIRNQPFRGRNAISFDVKNDKISSIREYFGDIN</sequence>
<dbReference type="Pfam" id="PF12680">
    <property type="entry name" value="SnoaL_2"/>
    <property type="match status" value="1"/>
</dbReference>
<reference evidence="2" key="1">
    <citation type="submission" date="2016-04" db="EMBL/GenBank/DDBJ databases">
        <authorList>
            <person name="Tabuchi Yagui T.R."/>
        </authorList>
    </citation>
    <scope>NUCLEOTIDE SEQUENCE [LARGE SCALE GENOMIC DNA]</scope>
    <source>
        <strain evidence="2">NIES-26</strain>
    </source>
</reference>
<organism evidence="2 3">
    <name type="scientific">Nostoc minutum NIES-26</name>
    <dbReference type="NCBI Taxonomy" id="1844469"/>
    <lineage>
        <taxon>Bacteria</taxon>
        <taxon>Bacillati</taxon>
        <taxon>Cyanobacteriota</taxon>
        <taxon>Cyanophyceae</taxon>
        <taxon>Nostocales</taxon>
        <taxon>Nostocaceae</taxon>
        <taxon>Nostoc</taxon>
    </lineage>
</organism>
<evidence type="ECO:0000313" key="2">
    <source>
        <dbReference type="EMBL" id="RCJ27255.1"/>
    </source>
</evidence>
<evidence type="ECO:0000313" key="3">
    <source>
        <dbReference type="Proteomes" id="UP000252107"/>
    </source>
</evidence>
<comment type="caution">
    <text evidence="2">The sequence shown here is derived from an EMBL/GenBank/DDBJ whole genome shotgun (WGS) entry which is preliminary data.</text>
</comment>
<dbReference type="SUPFAM" id="SSF54427">
    <property type="entry name" value="NTF2-like"/>
    <property type="match status" value="1"/>
</dbReference>
<dbReference type="InterPro" id="IPR037401">
    <property type="entry name" value="SnoaL-like"/>
</dbReference>
<keyword evidence="3" id="KW-1185">Reference proteome</keyword>